<name>A0A550JLL2_9BACT</name>
<keyword evidence="3" id="KW-1185">Reference proteome</keyword>
<gene>
    <name evidence="2" type="ORF">FL622_02415</name>
</gene>
<keyword evidence="1" id="KW-0472">Membrane</keyword>
<evidence type="ECO:0000313" key="2">
    <source>
        <dbReference type="EMBL" id="TRO84053.1"/>
    </source>
</evidence>
<feature type="transmembrane region" description="Helical" evidence="1">
    <location>
        <begin position="167"/>
        <end position="184"/>
    </location>
</feature>
<reference evidence="2 3" key="1">
    <citation type="submission" date="2019-07" db="EMBL/GenBank/DDBJ databases">
        <title>Insights of Desulfuromonas acetexigens electromicrobiology.</title>
        <authorList>
            <person name="Katuri K."/>
            <person name="Sapireddy V."/>
            <person name="Shaw D.R."/>
            <person name="Saikaly P."/>
        </authorList>
    </citation>
    <scope>NUCLEOTIDE SEQUENCE [LARGE SCALE GENOMIC DNA]</scope>
    <source>
        <strain evidence="2 3">2873</strain>
    </source>
</reference>
<sequence>MKLRVFLFALFVACHTLLPLLELERLSRIVAGSVYWPLQVLAWIKLPVFAGPLNNGWAAPSFYGWFVVLVLWGALWWLLAAILAHPFRKTTAPTPTSTHEGNPLFRLVANTLVNGTALLLYGIGLAAPLTRSVGRTSFVEILLLVGLPCALLVVCASKTRKLVNKTYFLLQSVVLVGSAIYFIYF</sequence>
<dbReference type="AlphaFoldDB" id="A0A550JLL2"/>
<protein>
    <submittedName>
        <fullName evidence="2">Uncharacterized protein</fullName>
    </submittedName>
</protein>
<dbReference type="RefSeq" id="WP_092053178.1">
    <property type="nucleotide sequence ID" value="NZ_FOJJ01000001.1"/>
</dbReference>
<proteinExistence type="predicted"/>
<keyword evidence="1" id="KW-1133">Transmembrane helix</keyword>
<dbReference type="EMBL" id="VJVV01000001">
    <property type="protein sequence ID" value="TRO84053.1"/>
    <property type="molecule type" value="Genomic_DNA"/>
</dbReference>
<comment type="caution">
    <text evidence="2">The sequence shown here is derived from an EMBL/GenBank/DDBJ whole genome shotgun (WGS) entry which is preliminary data.</text>
</comment>
<feature type="transmembrane region" description="Helical" evidence="1">
    <location>
        <begin position="104"/>
        <end position="124"/>
    </location>
</feature>
<accession>A0A550JLL2</accession>
<feature type="transmembrane region" description="Helical" evidence="1">
    <location>
        <begin position="136"/>
        <end position="155"/>
    </location>
</feature>
<keyword evidence="1" id="KW-0812">Transmembrane</keyword>
<dbReference type="Proteomes" id="UP000317155">
    <property type="component" value="Unassembled WGS sequence"/>
</dbReference>
<evidence type="ECO:0000256" key="1">
    <source>
        <dbReference type="SAM" id="Phobius"/>
    </source>
</evidence>
<organism evidence="2 3">
    <name type="scientific">Trichloromonas acetexigens</name>
    <dbReference type="NCBI Taxonomy" id="38815"/>
    <lineage>
        <taxon>Bacteria</taxon>
        <taxon>Pseudomonadati</taxon>
        <taxon>Thermodesulfobacteriota</taxon>
        <taxon>Desulfuromonadia</taxon>
        <taxon>Desulfuromonadales</taxon>
        <taxon>Trichloromonadaceae</taxon>
        <taxon>Trichloromonas</taxon>
    </lineage>
</organism>
<evidence type="ECO:0000313" key="3">
    <source>
        <dbReference type="Proteomes" id="UP000317155"/>
    </source>
</evidence>
<feature type="transmembrane region" description="Helical" evidence="1">
    <location>
        <begin position="62"/>
        <end position="83"/>
    </location>
</feature>